<reference evidence="1 2" key="1">
    <citation type="submission" date="2024-11" db="EMBL/GenBank/DDBJ databases">
        <title>A near-complete genome assembly of Cinchona calisaya.</title>
        <authorList>
            <person name="Lian D.C."/>
            <person name="Zhao X.W."/>
            <person name="Wei L."/>
        </authorList>
    </citation>
    <scope>NUCLEOTIDE SEQUENCE [LARGE SCALE GENOMIC DNA]</scope>
    <source>
        <tissue evidence="1">Nenye</tissue>
    </source>
</reference>
<gene>
    <name evidence="1" type="ORF">ACH5RR_008619</name>
</gene>
<protein>
    <submittedName>
        <fullName evidence="1">Uncharacterized protein</fullName>
    </submittedName>
</protein>
<evidence type="ECO:0000313" key="2">
    <source>
        <dbReference type="Proteomes" id="UP001630127"/>
    </source>
</evidence>
<comment type="caution">
    <text evidence="1">The sequence shown here is derived from an EMBL/GenBank/DDBJ whole genome shotgun (WGS) entry which is preliminary data.</text>
</comment>
<dbReference type="Proteomes" id="UP001630127">
    <property type="component" value="Unassembled WGS sequence"/>
</dbReference>
<name>A0ABD3AEU6_9GENT</name>
<accession>A0ABD3AEU6</accession>
<evidence type="ECO:0000313" key="1">
    <source>
        <dbReference type="EMBL" id="KAL3529297.1"/>
    </source>
</evidence>
<dbReference type="AlphaFoldDB" id="A0ABD3AEU6"/>
<organism evidence="1 2">
    <name type="scientific">Cinchona calisaya</name>
    <dbReference type="NCBI Taxonomy" id="153742"/>
    <lineage>
        <taxon>Eukaryota</taxon>
        <taxon>Viridiplantae</taxon>
        <taxon>Streptophyta</taxon>
        <taxon>Embryophyta</taxon>
        <taxon>Tracheophyta</taxon>
        <taxon>Spermatophyta</taxon>
        <taxon>Magnoliopsida</taxon>
        <taxon>eudicotyledons</taxon>
        <taxon>Gunneridae</taxon>
        <taxon>Pentapetalae</taxon>
        <taxon>asterids</taxon>
        <taxon>lamiids</taxon>
        <taxon>Gentianales</taxon>
        <taxon>Rubiaceae</taxon>
        <taxon>Cinchonoideae</taxon>
        <taxon>Cinchoneae</taxon>
        <taxon>Cinchona</taxon>
    </lineage>
</organism>
<keyword evidence="2" id="KW-1185">Reference proteome</keyword>
<proteinExistence type="predicted"/>
<sequence>MTNDSGVVENYSMPLLDDNATSSLLPKNSSITSLRLEDKPNSTILLDKNIMGLLEVEISNVFIPFPTELITSFLSEPYPLQVHHRFPLPPRVMDLP</sequence>
<dbReference type="EMBL" id="JBJUIK010000004">
    <property type="protein sequence ID" value="KAL3529297.1"/>
    <property type="molecule type" value="Genomic_DNA"/>
</dbReference>